<evidence type="ECO:0000313" key="2">
    <source>
        <dbReference type="EMBL" id="CNF03512.1"/>
    </source>
</evidence>
<feature type="signal peptide" evidence="1">
    <location>
        <begin position="1"/>
        <end position="21"/>
    </location>
</feature>
<protein>
    <submittedName>
        <fullName evidence="3">CS1 type fimbrial major subunit</fullName>
    </submittedName>
</protein>
<evidence type="ECO:0000256" key="1">
    <source>
        <dbReference type="SAM" id="SignalP"/>
    </source>
</evidence>
<dbReference type="Proteomes" id="UP001167864">
    <property type="component" value="Unassembled WGS sequence"/>
</dbReference>
<proteinExistence type="predicted"/>
<sequence>MKKLTLSAVMFATLTSFAAYADYSQQDINIDAEITDVVSLVDSHNAKLGSMTLTRDLHDSQLYSSAQTVQLKTTNPGDVGVNIYLERAPTLIANAGNLNEKAFTALSVSLDAQELEVGLGGAATFNKDVDFNLVVSATVPNNASTGERYTGIIPLMLESAA</sequence>
<evidence type="ECO:0000313" key="3">
    <source>
        <dbReference type="EMBL" id="MDN0089364.1"/>
    </source>
</evidence>
<feature type="chain" id="PRO_5043812641" evidence="1">
    <location>
        <begin position="22"/>
        <end position="161"/>
    </location>
</feature>
<dbReference type="Pfam" id="PF04449">
    <property type="entry name" value="Fimbrial_CS1"/>
    <property type="match status" value="1"/>
</dbReference>
<dbReference type="RefSeq" id="WP_049600945.1">
    <property type="nucleotide sequence ID" value="NZ_CPYD01000013.1"/>
</dbReference>
<evidence type="ECO:0000313" key="5">
    <source>
        <dbReference type="Proteomes" id="UP001167864"/>
    </source>
</evidence>
<dbReference type="EMBL" id="CPYD01000013">
    <property type="protein sequence ID" value="CNF03512.1"/>
    <property type="molecule type" value="Genomic_DNA"/>
</dbReference>
<reference evidence="3" key="2">
    <citation type="submission" date="2023-06" db="EMBL/GenBank/DDBJ databases">
        <authorList>
            <person name="Polev D.E."/>
            <person name="Saitova A.T."/>
            <person name="Bogumilchik E.A."/>
            <person name="Kokorina G.I."/>
            <person name="Voskresenskaia E.A."/>
        </authorList>
    </citation>
    <scope>NUCLEOTIDE SEQUENCE</scope>
    <source>
        <strain evidence="3">2145 StPb PI</strain>
    </source>
</reference>
<dbReference type="Gene3D" id="2.60.40.2040">
    <property type="entry name" value="CFA/I fimbrial subunit E, pilin domain"/>
    <property type="match status" value="1"/>
</dbReference>
<organism evidence="3 5">
    <name type="scientific">Yersinia nurmii</name>
    <dbReference type="NCBI Taxonomy" id="685706"/>
    <lineage>
        <taxon>Bacteria</taxon>
        <taxon>Pseudomonadati</taxon>
        <taxon>Pseudomonadota</taxon>
        <taxon>Gammaproteobacteria</taxon>
        <taxon>Enterobacterales</taxon>
        <taxon>Yersiniaceae</taxon>
        <taxon>Yersinia</taxon>
    </lineage>
</organism>
<reference evidence="2 4" key="1">
    <citation type="submission" date="2015-03" db="EMBL/GenBank/DDBJ databases">
        <authorList>
            <consortium name="Pathogen Informatics"/>
            <person name="Murphy D."/>
        </authorList>
    </citation>
    <scope>NUCLEOTIDE SEQUENCE [LARGE SCALE GENOMIC DNA]</scope>
    <source>
        <strain evidence="2">Type strain: CIP110231</strain>
        <strain evidence="4">type strain: CIP110231</strain>
    </source>
</reference>
<keyword evidence="4" id="KW-1185">Reference proteome</keyword>
<dbReference type="GO" id="GO:0009289">
    <property type="term" value="C:pilus"/>
    <property type="evidence" value="ECO:0007669"/>
    <property type="project" value="InterPro"/>
</dbReference>
<gene>
    <name evidence="2" type="ORF">ERS137967_03166</name>
    <name evidence="3" type="ORF">QVN42_18625</name>
</gene>
<keyword evidence="1" id="KW-0732">Signal</keyword>
<comment type="caution">
    <text evidence="3">The sequence shown here is derived from an EMBL/GenBank/DDBJ whole genome shotgun (WGS) entry which is preliminary data.</text>
</comment>
<dbReference type="Proteomes" id="UP000040578">
    <property type="component" value="Unassembled WGS sequence"/>
</dbReference>
<name>A0AAW7KAB2_9GAMM</name>
<evidence type="ECO:0000313" key="4">
    <source>
        <dbReference type="Proteomes" id="UP000040578"/>
    </source>
</evidence>
<dbReference type="AlphaFoldDB" id="A0AAW7KAB2"/>
<dbReference type="InterPro" id="IPR007540">
    <property type="entry name" value="Fimbrial_CS1-type"/>
</dbReference>
<dbReference type="EMBL" id="JAUEHU010000033">
    <property type="protein sequence ID" value="MDN0089364.1"/>
    <property type="molecule type" value="Genomic_DNA"/>
</dbReference>
<accession>A0AAW7KAB2</accession>